<dbReference type="AlphaFoldDB" id="U6EFR8"/>
<protein>
    <submittedName>
        <fullName evidence="1">Uncharacterized protein</fullName>
    </submittedName>
</protein>
<evidence type="ECO:0000313" key="1">
    <source>
        <dbReference type="EMBL" id="CDH98069.1"/>
    </source>
</evidence>
<dbReference type="RefSeq" id="WP_258028087.1">
    <property type="nucleotide sequence ID" value="NZ_JALKMN010000037.1"/>
</dbReference>
<organism evidence="1">
    <name type="scientific">Mammaliicoccus sciuri</name>
    <name type="common">Staphylococcus sciuri</name>
    <dbReference type="NCBI Taxonomy" id="1296"/>
    <lineage>
        <taxon>Bacteria</taxon>
        <taxon>Bacillati</taxon>
        <taxon>Bacillota</taxon>
        <taxon>Bacilli</taxon>
        <taxon>Bacillales</taxon>
        <taxon>Staphylococcaceae</taxon>
        <taxon>Mammaliicoccus</taxon>
    </lineage>
</organism>
<name>U6EFR8_MAMSC</name>
<sequence>MTADVMSTLKEGGVNVVVLKSKSYKLTMITHESNIIKEEYE</sequence>
<reference evidence="1" key="2">
    <citation type="journal article" date="2014" name="J. Antimicrob. Chemother.">
        <title>A novel hybrid SCCmec-mecC region in Staphylococcus sciuri.</title>
        <authorList>
            <person name="Harrison E.M."/>
            <person name="Paterson G.K."/>
            <person name="Holden M.T."/>
            <person name="Ba X."/>
            <person name="Rolo J."/>
            <person name="Morgan F.J."/>
            <person name="Pichon B."/>
            <person name="Kearns A."/>
            <person name="Zadoks R.N."/>
            <person name="Peacock S.J."/>
            <person name="Parkhill J."/>
            <person name="Holmes M.A."/>
        </authorList>
    </citation>
    <scope>NUCLEOTIDE SEQUENCE</scope>
    <source>
        <strain evidence="1">GVGS2</strain>
    </source>
</reference>
<dbReference type="EMBL" id="HG515014">
    <property type="protein sequence ID" value="CDH98069.1"/>
    <property type="molecule type" value="Genomic_DNA"/>
</dbReference>
<proteinExistence type="predicted"/>
<reference evidence="1" key="1">
    <citation type="submission" date="2013-08" db="EMBL/GenBank/DDBJ databases">
        <authorList>
            <person name="Harrison E."/>
        </authorList>
    </citation>
    <scope>NUCLEOTIDE SEQUENCE</scope>
    <source>
        <strain evidence="1">GVGS2</strain>
    </source>
</reference>
<accession>U6EFR8</accession>